<reference evidence="1" key="1">
    <citation type="submission" date="2021-01" db="EMBL/GenBank/DDBJ databases">
        <title>Whole genome shotgun sequence of Dactylosporangium siamense NBRC 106093.</title>
        <authorList>
            <person name="Komaki H."/>
            <person name="Tamura T."/>
        </authorList>
    </citation>
    <scope>NUCLEOTIDE SEQUENCE</scope>
    <source>
        <strain evidence="1">NBRC 106093</strain>
    </source>
</reference>
<proteinExistence type="predicted"/>
<dbReference type="InterPro" id="IPR036388">
    <property type="entry name" value="WH-like_DNA-bd_sf"/>
</dbReference>
<dbReference type="RefSeq" id="WP_203850841.1">
    <property type="nucleotide sequence ID" value="NZ_BAAAVW010000008.1"/>
</dbReference>
<dbReference type="InterPro" id="IPR036390">
    <property type="entry name" value="WH_DNA-bd_sf"/>
</dbReference>
<evidence type="ECO:0000313" key="1">
    <source>
        <dbReference type="EMBL" id="GIG49145.1"/>
    </source>
</evidence>
<organism evidence="1 2">
    <name type="scientific">Dactylosporangium siamense</name>
    <dbReference type="NCBI Taxonomy" id="685454"/>
    <lineage>
        <taxon>Bacteria</taxon>
        <taxon>Bacillati</taxon>
        <taxon>Actinomycetota</taxon>
        <taxon>Actinomycetes</taxon>
        <taxon>Micromonosporales</taxon>
        <taxon>Micromonosporaceae</taxon>
        <taxon>Dactylosporangium</taxon>
    </lineage>
</organism>
<dbReference type="SUPFAM" id="SSF46785">
    <property type="entry name" value="Winged helix' DNA-binding domain"/>
    <property type="match status" value="1"/>
</dbReference>
<evidence type="ECO:0000313" key="2">
    <source>
        <dbReference type="Proteomes" id="UP000660611"/>
    </source>
</evidence>
<dbReference type="AlphaFoldDB" id="A0A919PVH1"/>
<dbReference type="Proteomes" id="UP000660611">
    <property type="component" value="Unassembled WGS sequence"/>
</dbReference>
<name>A0A919PVH1_9ACTN</name>
<gene>
    <name evidence="1" type="ORF">Dsi01nite_071860</name>
</gene>
<evidence type="ECO:0008006" key="3">
    <source>
        <dbReference type="Google" id="ProtNLM"/>
    </source>
</evidence>
<sequence>MVLDDVLLALLGGRDSSAWELMQRHDEIFGSAHRMDIVRVMAAVTRLERSGFLRIDAAVPARMASGNRRTCSLTAAGRQRQRAWLCDLAPDISTEDVYVRGMLAVETADETTFDTFIRNGLAVTRARMQVLADDAAGAAPVTRAKDAFERETVRALALWLHQLPDHRYPRSAAG</sequence>
<comment type="caution">
    <text evidence="1">The sequence shown here is derived from an EMBL/GenBank/DDBJ whole genome shotgun (WGS) entry which is preliminary data.</text>
</comment>
<dbReference type="Gene3D" id="1.10.10.10">
    <property type="entry name" value="Winged helix-like DNA-binding domain superfamily/Winged helix DNA-binding domain"/>
    <property type="match status" value="1"/>
</dbReference>
<keyword evidence="2" id="KW-1185">Reference proteome</keyword>
<accession>A0A919PVH1</accession>
<protein>
    <recommendedName>
        <fullName evidence="3">PadR family transcriptional regulator</fullName>
    </recommendedName>
</protein>
<dbReference type="EMBL" id="BONQ01000112">
    <property type="protein sequence ID" value="GIG49145.1"/>
    <property type="molecule type" value="Genomic_DNA"/>
</dbReference>